<comment type="caution">
    <text evidence="2">The sequence shown here is derived from an EMBL/GenBank/DDBJ whole genome shotgun (WGS) entry which is preliminary data.</text>
</comment>
<accession>A0AA39QRB0</accession>
<name>A0AA39QRB0_9LECA</name>
<proteinExistence type="predicted"/>
<protein>
    <submittedName>
        <fullName evidence="2">Uncharacterized protein</fullName>
    </submittedName>
</protein>
<evidence type="ECO:0000256" key="1">
    <source>
        <dbReference type="SAM" id="MobiDB-lite"/>
    </source>
</evidence>
<organism evidence="2 3">
    <name type="scientific">Cladonia borealis</name>
    <dbReference type="NCBI Taxonomy" id="184061"/>
    <lineage>
        <taxon>Eukaryota</taxon>
        <taxon>Fungi</taxon>
        <taxon>Dikarya</taxon>
        <taxon>Ascomycota</taxon>
        <taxon>Pezizomycotina</taxon>
        <taxon>Lecanoromycetes</taxon>
        <taxon>OSLEUM clade</taxon>
        <taxon>Lecanoromycetidae</taxon>
        <taxon>Lecanorales</taxon>
        <taxon>Lecanorineae</taxon>
        <taxon>Cladoniaceae</taxon>
        <taxon>Cladonia</taxon>
    </lineage>
</organism>
<sequence>MEAKSHPAVPPGHAAQASCRQSRASTDPDKVITALATLAKLAELAGLITDAVLAGPEPAQLGAVASAANPTSTSDSAELVSAHFAPNVDPSSSVLGTTVVLIRFGKCPSRSTWHDILARCLAKNSVA</sequence>
<gene>
    <name evidence="2" type="ORF">JMJ35_010671</name>
</gene>
<dbReference type="AlphaFoldDB" id="A0AA39QRB0"/>
<dbReference type="Proteomes" id="UP001166286">
    <property type="component" value="Unassembled WGS sequence"/>
</dbReference>
<feature type="compositionally biased region" description="Low complexity" evidence="1">
    <location>
        <begin position="14"/>
        <end position="25"/>
    </location>
</feature>
<evidence type="ECO:0000313" key="2">
    <source>
        <dbReference type="EMBL" id="KAK0506971.1"/>
    </source>
</evidence>
<dbReference type="EMBL" id="JAFEKC020000026">
    <property type="protein sequence ID" value="KAK0506971.1"/>
    <property type="molecule type" value="Genomic_DNA"/>
</dbReference>
<reference evidence="2" key="1">
    <citation type="submission" date="2023-03" db="EMBL/GenBank/DDBJ databases">
        <title>Complete genome of Cladonia borealis.</title>
        <authorList>
            <person name="Park H."/>
        </authorList>
    </citation>
    <scope>NUCLEOTIDE SEQUENCE</scope>
    <source>
        <strain evidence="2">ANT050790</strain>
    </source>
</reference>
<feature type="region of interest" description="Disordered" evidence="1">
    <location>
        <begin position="1"/>
        <end position="25"/>
    </location>
</feature>
<evidence type="ECO:0000313" key="3">
    <source>
        <dbReference type="Proteomes" id="UP001166286"/>
    </source>
</evidence>
<keyword evidence="3" id="KW-1185">Reference proteome</keyword>